<feature type="non-terminal residue" evidence="1">
    <location>
        <position position="1"/>
    </location>
</feature>
<dbReference type="AlphaFoldDB" id="A0A0B6Y514"/>
<feature type="non-terminal residue" evidence="1">
    <location>
        <position position="133"/>
    </location>
</feature>
<name>A0A0B6Y514_9EUPU</name>
<evidence type="ECO:0000313" key="1">
    <source>
        <dbReference type="EMBL" id="CEK51188.1"/>
    </source>
</evidence>
<organism evidence="1">
    <name type="scientific">Arion vulgaris</name>
    <dbReference type="NCBI Taxonomy" id="1028688"/>
    <lineage>
        <taxon>Eukaryota</taxon>
        <taxon>Metazoa</taxon>
        <taxon>Spiralia</taxon>
        <taxon>Lophotrochozoa</taxon>
        <taxon>Mollusca</taxon>
        <taxon>Gastropoda</taxon>
        <taxon>Heterobranchia</taxon>
        <taxon>Euthyneura</taxon>
        <taxon>Panpulmonata</taxon>
        <taxon>Eupulmonata</taxon>
        <taxon>Stylommatophora</taxon>
        <taxon>Helicina</taxon>
        <taxon>Arionoidea</taxon>
        <taxon>Arionidae</taxon>
        <taxon>Arion</taxon>
    </lineage>
</organism>
<gene>
    <name evidence="1" type="primary">ORF12761</name>
</gene>
<accession>A0A0B6Y514</accession>
<reference evidence="1" key="1">
    <citation type="submission" date="2014-12" db="EMBL/GenBank/DDBJ databases">
        <title>Insight into the proteome of Arion vulgaris.</title>
        <authorList>
            <person name="Aradska J."/>
            <person name="Bulat T."/>
            <person name="Smidak R."/>
            <person name="Sarate P."/>
            <person name="Gangsoo J."/>
            <person name="Sialana F."/>
            <person name="Bilban M."/>
            <person name="Lubec G."/>
        </authorList>
    </citation>
    <scope>NUCLEOTIDE SEQUENCE</scope>
    <source>
        <tissue evidence="1">Skin</tissue>
    </source>
</reference>
<dbReference type="Gene3D" id="2.60.120.690">
    <property type="entry name" value="Proprotein convertase subtilisin/kexin type 9"/>
    <property type="match status" value="1"/>
</dbReference>
<proteinExistence type="predicted"/>
<sequence>GDYNVTIWYRGKPIQRNTFSLGKDAKTIHININGNGSEIDIPPVVDPFRDVNIIHETTTQNLQTLGQASSSSTSQQLTCVTRKSAESEVADDKYIDVSCNSGEILTGCSSYLKNNDWRRDGEQIVIDNGQVIC</sequence>
<dbReference type="EMBL" id="HACG01004323">
    <property type="protein sequence ID" value="CEK51188.1"/>
    <property type="molecule type" value="Transcribed_RNA"/>
</dbReference>
<protein>
    <submittedName>
        <fullName evidence="1">Uncharacterized protein</fullName>
    </submittedName>
</protein>